<evidence type="ECO:0008006" key="3">
    <source>
        <dbReference type="Google" id="ProtNLM"/>
    </source>
</evidence>
<dbReference type="RefSeq" id="WP_147033349.1">
    <property type="nucleotide sequence ID" value="NZ_CP042436.1"/>
</dbReference>
<reference evidence="1 2" key="1">
    <citation type="journal article" date="2017" name="Curr. Microbiol.">
        <title>Mucilaginibacter ginsenosidivorans sp. nov., Isolated from Soil of Ginseng Field.</title>
        <authorList>
            <person name="Kim M.M."/>
            <person name="Siddiqi M.Z."/>
            <person name="Im W.T."/>
        </authorList>
    </citation>
    <scope>NUCLEOTIDE SEQUENCE [LARGE SCALE GENOMIC DNA]</scope>
    <source>
        <strain evidence="1 2">Gsoil 3017</strain>
    </source>
</reference>
<dbReference type="KEGG" id="mgin:FRZ54_18710"/>
<dbReference type="AlphaFoldDB" id="A0A5B8V0F0"/>
<accession>A0A5B8V0F0</accession>
<gene>
    <name evidence="1" type="ORF">FRZ54_18710</name>
</gene>
<evidence type="ECO:0000313" key="1">
    <source>
        <dbReference type="EMBL" id="QEC64515.1"/>
    </source>
</evidence>
<dbReference type="Proteomes" id="UP000321479">
    <property type="component" value="Chromosome"/>
</dbReference>
<dbReference type="OrthoDB" id="1036397at2"/>
<sequence>MEILIFKTNVTSKRKVSKVKRLLTSVDAIKQWNFDLEDCDKVLRIEANGLNTGYVESLLHTAGFHCQEMDY</sequence>
<organism evidence="1 2">
    <name type="scientific">Mucilaginibacter ginsenosidivorans</name>
    <dbReference type="NCBI Taxonomy" id="398053"/>
    <lineage>
        <taxon>Bacteria</taxon>
        <taxon>Pseudomonadati</taxon>
        <taxon>Bacteroidota</taxon>
        <taxon>Sphingobacteriia</taxon>
        <taxon>Sphingobacteriales</taxon>
        <taxon>Sphingobacteriaceae</taxon>
        <taxon>Mucilaginibacter</taxon>
    </lineage>
</organism>
<name>A0A5B8V0F0_9SPHI</name>
<dbReference type="EMBL" id="CP042436">
    <property type="protein sequence ID" value="QEC64515.1"/>
    <property type="molecule type" value="Genomic_DNA"/>
</dbReference>
<evidence type="ECO:0000313" key="2">
    <source>
        <dbReference type="Proteomes" id="UP000321479"/>
    </source>
</evidence>
<proteinExistence type="predicted"/>
<protein>
    <recommendedName>
        <fullName evidence="3">Copper chaperone</fullName>
    </recommendedName>
</protein>
<keyword evidence="2" id="KW-1185">Reference proteome</keyword>